<evidence type="ECO:0000256" key="4">
    <source>
        <dbReference type="RuleBase" id="RU003651"/>
    </source>
</evidence>
<sequence>MVKTTAPGYESAVLTLVNEIRGYFINKDSYQHLQIPPPQAIYVSGVPGVGKSTVMNCALAQLAYPVIRGDMGEIVGNAVGTDIADMYISMAFDDLADRARATAPSVILLDGLDVLGDSELTEDITDLPGSFVRFAEQIPQDVVLVMEVGVDDAAIPTSIKRCQALQHKLLIPLPRQQQREAIVKHALGKFILTKEDALPTTAEVLARQVANATAGYVARDISNLCRQAVLRSLRSCLVEYTEDDSDELTQRLERLELAESMANSSLYETQKGQTPALPSWKHFEDSLQTTQPSQQLEFESVRPSKRWADIGGYEPVKQALQRFMQLATSETPLKLGIKPPSGILLHGPSGCGKTAMALAMIGESTCNVMNIRGYVSSNSELFSKYLGETEARLRRLFQAARAAAPCIVFIDEVDSIASKRGWSSIESGGPALRVLSTLLNEMDGVHDTSGVAVVGCTNQLDKIDDAIVRPGRFDNLVEILLPSADDRAGILQVLAQRSPLASDVHIDTLSKATDGYSGAALEKLFREAGLAALRSNRDAAALRMDDFVTALDRMHVQI</sequence>
<dbReference type="PANTHER" id="PTHR23077">
    <property type="entry name" value="AAA-FAMILY ATPASE"/>
    <property type="match status" value="1"/>
</dbReference>
<evidence type="ECO:0000259" key="5">
    <source>
        <dbReference type="SMART" id="SM00382"/>
    </source>
</evidence>
<dbReference type="GO" id="GO:0016887">
    <property type="term" value="F:ATP hydrolysis activity"/>
    <property type="evidence" value="ECO:0007669"/>
    <property type="project" value="InterPro"/>
</dbReference>
<proteinExistence type="inferred from homology"/>
<keyword evidence="3" id="KW-0175">Coiled coil</keyword>
<dbReference type="Proteomes" id="UP001140094">
    <property type="component" value="Unassembled WGS sequence"/>
</dbReference>
<dbReference type="InterPro" id="IPR027417">
    <property type="entry name" value="P-loop_NTPase"/>
</dbReference>
<dbReference type="PANTHER" id="PTHR23077:SF117">
    <property type="entry name" value="AAA+ ATPASE DOMAIN-CONTAINING PROTEIN"/>
    <property type="match status" value="1"/>
</dbReference>
<comment type="similarity">
    <text evidence="4">Belongs to the AAA ATPase family.</text>
</comment>
<protein>
    <recommendedName>
        <fullName evidence="5">AAA+ ATPase domain-containing protein</fullName>
    </recommendedName>
</protein>
<evidence type="ECO:0000256" key="3">
    <source>
        <dbReference type="ARBA" id="ARBA00023054"/>
    </source>
</evidence>
<name>A0A9W8HX74_9FUNG</name>
<dbReference type="InterPro" id="IPR003960">
    <property type="entry name" value="ATPase_AAA_CS"/>
</dbReference>
<dbReference type="GO" id="GO:0005524">
    <property type="term" value="F:ATP binding"/>
    <property type="evidence" value="ECO:0007669"/>
    <property type="project" value="UniProtKB-KW"/>
</dbReference>
<dbReference type="FunFam" id="3.40.50.300:FF:001025">
    <property type="entry name" value="ATPase family, AAA domain-containing 2B"/>
    <property type="match status" value="1"/>
</dbReference>
<gene>
    <name evidence="6" type="ORF">H4R20_002450</name>
</gene>
<keyword evidence="1 4" id="KW-0547">Nucleotide-binding</keyword>
<dbReference type="SUPFAM" id="SSF52540">
    <property type="entry name" value="P-loop containing nucleoside triphosphate hydrolases"/>
    <property type="match status" value="2"/>
</dbReference>
<dbReference type="AlphaFoldDB" id="A0A9W8HX74"/>
<dbReference type="SMART" id="SM00382">
    <property type="entry name" value="AAA"/>
    <property type="match status" value="2"/>
</dbReference>
<dbReference type="OrthoDB" id="5421at2759"/>
<keyword evidence="7" id="KW-1185">Reference proteome</keyword>
<dbReference type="InterPro" id="IPR003959">
    <property type="entry name" value="ATPase_AAA_core"/>
</dbReference>
<accession>A0A9W8HX74</accession>
<feature type="domain" description="AAA+ ATPase" evidence="5">
    <location>
        <begin position="37"/>
        <end position="175"/>
    </location>
</feature>
<dbReference type="Gene3D" id="3.40.50.300">
    <property type="entry name" value="P-loop containing nucleotide triphosphate hydrolases"/>
    <property type="match status" value="2"/>
</dbReference>
<evidence type="ECO:0000256" key="2">
    <source>
        <dbReference type="ARBA" id="ARBA00022840"/>
    </source>
</evidence>
<organism evidence="6 7">
    <name type="scientific">Coemansia guatemalensis</name>
    <dbReference type="NCBI Taxonomy" id="2761395"/>
    <lineage>
        <taxon>Eukaryota</taxon>
        <taxon>Fungi</taxon>
        <taxon>Fungi incertae sedis</taxon>
        <taxon>Zoopagomycota</taxon>
        <taxon>Kickxellomycotina</taxon>
        <taxon>Kickxellomycetes</taxon>
        <taxon>Kickxellales</taxon>
        <taxon>Kickxellaceae</taxon>
        <taxon>Coemansia</taxon>
    </lineage>
</organism>
<dbReference type="PROSITE" id="PS00674">
    <property type="entry name" value="AAA"/>
    <property type="match status" value="1"/>
</dbReference>
<dbReference type="Gene3D" id="1.10.8.60">
    <property type="match status" value="2"/>
</dbReference>
<dbReference type="EMBL" id="JANBUO010000386">
    <property type="protein sequence ID" value="KAJ2804572.1"/>
    <property type="molecule type" value="Genomic_DNA"/>
</dbReference>
<feature type="domain" description="AAA+ ATPase" evidence="5">
    <location>
        <begin position="339"/>
        <end position="483"/>
    </location>
</feature>
<dbReference type="InterPro" id="IPR050168">
    <property type="entry name" value="AAA_ATPase_domain"/>
</dbReference>
<evidence type="ECO:0000256" key="1">
    <source>
        <dbReference type="ARBA" id="ARBA00022741"/>
    </source>
</evidence>
<evidence type="ECO:0000313" key="6">
    <source>
        <dbReference type="EMBL" id="KAJ2804572.1"/>
    </source>
</evidence>
<dbReference type="Pfam" id="PF17862">
    <property type="entry name" value="AAA_lid_3"/>
    <property type="match status" value="2"/>
</dbReference>
<comment type="caution">
    <text evidence="6">The sequence shown here is derived from an EMBL/GenBank/DDBJ whole genome shotgun (WGS) entry which is preliminary data.</text>
</comment>
<evidence type="ECO:0000313" key="7">
    <source>
        <dbReference type="Proteomes" id="UP001140094"/>
    </source>
</evidence>
<dbReference type="InterPro" id="IPR003593">
    <property type="entry name" value="AAA+_ATPase"/>
</dbReference>
<reference evidence="6" key="1">
    <citation type="submission" date="2022-07" db="EMBL/GenBank/DDBJ databases">
        <title>Phylogenomic reconstructions and comparative analyses of Kickxellomycotina fungi.</title>
        <authorList>
            <person name="Reynolds N.K."/>
            <person name="Stajich J.E."/>
            <person name="Barry K."/>
            <person name="Grigoriev I.V."/>
            <person name="Crous P."/>
            <person name="Smith M.E."/>
        </authorList>
    </citation>
    <scope>NUCLEOTIDE SEQUENCE</scope>
    <source>
        <strain evidence="6">NRRL 1565</strain>
    </source>
</reference>
<dbReference type="Pfam" id="PF00004">
    <property type="entry name" value="AAA"/>
    <property type="match status" value="2"/>
</dbReference>
<keyword evidence="2 4" id="KW-0067">ATP-binding</keyword>
<dbReference type="InterPro" id="IPR041569">
    <property type="entry name" value="AAA_lid_3"/>
</dbReference>